<sequence>MTRPIAQHRAAITEQSKLAPFLFAQELPPASLRPSRIFRTRSAGMPFPAACFSRLRGRASIPVRVPRQGAFSAQI</sequence>
<name>A0A136Q500_9FIRM</name>
<dbReference type="EMBL" id="LSZW01000057">
    <property type="protein sequence ID" value="KXK65674.1"/>
    <property type="molecule type" value="Genomic_DNA"/>
</dbReference>
<protein>
    <submittedName>
        <fullName evidence="1">Uncharacterized protein</fullName>
    </submittedName>
</protein>
<dbReference type="AlphaFoldDB" id="A0A136Q500"/>
<comment type="caution">
    <text evidence="1">The sequence shown here is derived from an EMBL/GenBank/DDBJ whole genome shotgun (WGS) entry which is preliminary data.</text>
</comment>
<evidence type="ECO:0000313" key="1">
    <source>
        <dbReference type="EMBL" id="KXK65674.1"/>
    </source>
</evidence>
<evidence type="ECO:0000313" key="2">
    <source>
        <dbReference type="Proteomes" id="UP000070366"/>
    </source>
</evidence>
<gene>
    <name evidence="1" type="ORF">HMPREF3293_01396</name>
</gene>
<proteinExistence type="predicted"/>
<accession>A0A136Q500</accession>
<dbReference type="STRING" id="626937.HMPREF3293_01396"/>
<organism evidence="1 2">
    <name type="scientific">Christensenella minuta</name>
    <dbReference type="NCBI Taxonomy" id="626937"/>
    <lineage>
        <taxon>Bacteria</taxon>
        <taxon>Bacillati</taxon>
        <taxon>Bacillota</taxon>
        <taxon>Clostridia</taxon>
        <taxon>Christensenellales</taxon>
        <taxon>Christensenellaceae</taxon>
        <taxon>Christensenella</taxon>
    </lineage>
</organism>
<dbReference type="KEGG" id="cmiu:B1H56_12160"/>
<keyword evidence="2" id="KW-1185">Reference proteome</keyword>
<reference evidence="1 2" key="1">
    <citation type="submission" date="2016-02" db="EMBL/GenBank/DDBJ databases">
        <authorList>
            <person name="Wen L."/>
            <person name="He K."/>
            <person name="Yang H."/>
        </authorList>
    </citation>
    <scope>NUCLEOTIDE SEQUENCE [LARGE SCALE GENOMIC DNA]</scope>
    <source>
        <strain evidence="1 2">DSM 22607</strain>
    </source>
</reference>
<dbReference type="Proteomes" id="UP000070366">
    <property type="component" value="Unassembled WGS sequence"/>
</dbReference>